<reference evidence="1 2" key="1">
    <citation type="submission" date="2024-05" db="EMBL/GenBank/DDBJ databases">
        <title>Culex pipiens pipiens assembly and annotation.</title>
        <authorList>
            <person name="Alout H."/>
            <person name="Durand T."/>
        </authorList>
    </citation>
    <scope>NUCLEOTIDE SEQUENCE [LARGE SCALE GENOMIC DNA]</scope>
    <source>
        <strain evidence="1">HA-2024</strain>
        <tissue evidence="1">Whole body</tissue>
    </source>
</reference>
<dbReference type="Proteomes" id="UP001562425">
    <property type="component" value="Unassembled WGS sequence"/>
</dbReference>
<proteinExistence type="predicted"/>
<evidence type="ECO:0000313" key="2">
    <source>
        <dbReference type="Proteomes" id="UP001562425"/>
    </source>
</evidence>
<comment type="caution">
    <text evidence="1">The sequence shown here is derived from an EMBL/GenBank/DDBJ whole genome shotgun (WGS) entry which is preliminary data.</text>
</comment>
<name>A0ABD1DCF2_CULPP</name>
<evidence type="ECO:0000313" key="1">
    <source>
        <dbReference type="EMBL" id="KAL1397129.1"/>
    </source>
</evidence>
<keyword evidence="2" id="KW-1185">Reference proteome</keyword>
<protein>
    <submittedName>
        <fullName evidence="1">Uncharacterized protein</fullName>
    </submittedName>
</protein>
<gene>
    <name evidence="1" type="ORF">pipiens_009990</name>
</gene>
<dbReference type="AlphaFoldDB" id="A0ABD1DCF2"/>
<sequence length="79" mass="8894">MSPSTTPMLYSPDQYVQQKIGHPSPDVLVETGSKKRNLNQRLTNGVLIVEILEDTDEVVEYKNNAVARRAGLNPISRWN</sequence>
<accession>A0ABD1DCF2</accession>
<organism evidence="1 2">
    <name type="scientific">Culex pipiens pipiens</name>
    <name type="common">Northern house mosquito</name>
    <dbReference type="NCBI Taxonomy" id="38569"/>
    <lineage>
        <taxon>Eukaryota</taxon>
        <taxon>Metazoa</taxon>
        <taxon>Ecdysozoa</taxon>
        <taxon>Arthropoda</taxon>
        <taxon>Hexapoda</taxon>
        <taxon>Insecta</taxon>
        <taxon>Pterygota</taxon>
        <taxon>Neoptera</taxon>
        <taxon>Endopterygota</taxon>
        <taxon>Diptera</taxon>
        <taxon>Nematocera</taxon>
        <taxon>Culicoidea</taxon>
        <taxon>Culicidae</taxon>
        <taxon>Culicinae</taxon>
        <taxon>Culicini</taxon>
        <taxon>Culex</taxon>
        <taxon>Culex</taxon>
    </lineage>
</organism>
<dbReference type="EMBL" id="JBEHCU010006436">
    <property type="protein sequence ID" value="KAL1397129.1"/>
    <property type="molecule type" value="Genomic_DNA"/>
</dbReference>